<proteinExistence type="predicted"/>
<evidence type="ECO:0000313" key="4">
    <source>
        <dbReference type="EMBL" id="MFD1314825.1"/>
    </source>
</evidence>
<feature type="chain" id="PRO_5045458116" evidence="2">
    <location>
        <begin position="24"/>
        <end position="439"/>
    </location>
</feature>
<keyword evidence="2" id="KW-0732">Signal</keyword>
<feature type="domain" description="SusE outer membrane protein" evidence="3">
    <location>
        <begin position="24"/>
        <end position="128"/>
    </location>
</feature>
<evidence type="ECO:0000259" key="3">
    <source>
        <dbReference type="Pfam" id="PF14292"/>
    </source>
</evidence>
<sequence length="439" mass="47312">MMKVFINKILILLAISLIGGSCSEDDQVVLNPAASTSSQLSTSEVVLEKDNAGMDVLTVTWTEPDFGYAASANYMIYFDKVGGNFTNAQSSNGGRAFSKTFKNEELNKILLNLDLEPGQAAEIQVKVKAVLNDRTGYGIDSNINNLMATAYADVLDLSTPWGLVGSATPNGWDGPDVPFYKTDEAGVYVAYVTLTDGEWKIRKDNDWAVNYGDDGADGTLEPGGANIVATAGTYKVTFNENASTYTVEKYTWGLVGSATTNGWDGPDMPMMYDSFSDTWKAVVTLADGEMKFRFNNDWGTNYGDTGLDGILDAGGDNIPVSKGNYLITMDLNNLTYSIEETDIWGVVGSGYNDWGAAGPDFPFTPDFSQEGVYYISSITLLTGEIKFRPNNDWPGNYGDDGGDGTLEPDGANIPSTAGTYSIIMDLSNPDNPTYSITAK</sequence>
<dbReference type="CDD" id="cd12956">
    <property type="entry name" value="CBM_SusE-F_like"/>
    <property type="match status" value="2"/>
</dbReference>
<feature type="region of interest" description="Disordered" evidence="1">
    <location>
        <begin position="392"/>
        <end position="411"/>
    </location>
</feature>
<evidence type="ECO:0000256" key="2">
    <source>
        <dbReference type="SAM" id="SignalP"/>
    </source>
</evidence>
<accession>A0ABW3Y048</accession>
<dbReference type="Gene3D" id="2.60.40.3620">
    <property type="match status" value="3"/>
</dbReference>
<dbReference type="PROSITE" id="PS51257">
    <property type="entry name" value="PROKAR_LIPOPROTEIN"/>
    <property type="match status" value="1"/>
</dbReference>
<name>A0ABW3Y048_9FLAO</name>
<reference evidence="5" key="1">
    <citation type="journal article" date="2019" name="Int. J. Syst. Evol. Microbiol.">
        <title>The Global Catalogue of Microorganisms (GCM) 10K type strain sequencing project: providing services to taxonomists for standard genome sequencing and annotation.</title>
        <authorList>
            <consortium name="The Broad Institute Genomics Platform"/>
            <consortium name="The Broad Institute Genome Sequencing Center for Infectious Disease"/>
            <person name="Wu L."/>
            <person name="Ma J."/>
        </authorList>
    </citation>
    <scope>NUCLEOTIDE SEQUENCE [LARGE SCALE GENOMIC DNA]</scope>
    <source>
        <strain evidence="5">CCUG 61485</strain>
    </source>
</reference>
<dbReference type="InterPro" id="IPR025970">
    <property type="entry name" value="SusE"/>
</dbReference>
<evidence type="ECO:0000313" key="5">
    <source>
        <dbReference type="Proteomes" id="UP001597201"/>
    </source>
</evidence>
<dbReference type="Proteomes" id="UP001597201">
    <property type="component" value="Unassembled WGS sequence"/>
</dbReference>
<dbReference type="Pfam" id="PF14292">
    <property type="entry name" value="SusE"/>
    <property type="match status" value="1"/>
</dbReference>
<evidence type="ECO:0000256" key="1">
    <source>
        <dbReference type="SAM" id="MobiDB-lite"/>
    </source>
</evidence>
<keyword evidence="5" id="KW-1185">Reference proteome</keyword>
<comment type="caution">
    <text evidence="4">The sequence shown here is derived from an EMBL/GenBank/DDBJ whole genome shotgun (WGS) entry which is preliminary data.</text>
</comment>
<organism evidence="4 5">
    <name type="scientific">Namhaeicola litoreus</name>
    <dbReference type="NCBI Taxonomy" id="1052145"/>
    <lineage>
        <taxon>Bacteria</taxon>
        <taxon>Pseudomonadati</taxon>
        <taxon>Bacteroidota</taxon>
        <taxon>Flavobacteriia</taxon>
        <taxon>Flavobacteriales</taxon>
        <taxon>Flavobacteriaceae</taxon>
        <taxon>Namhaeicola</taxon>
    </lineage>
</organism>
<gene>
    <name evidence="4" type="ORF">ACFQ39_04300</name>
</gene>
<protein>
    <submittedName>
        <fullName evidence="4">SusE domain-containing protein</fullName>
    </submittedName>
</protein>
<feature type="signal peptide" evidence="2">
    <location>
        <begin position="1"/>
        <end position="23"/>
    </location>
</feature>
<dbReference type="EMBL" id="JBHTMY010000002">
    <property type="protein sequence ID" value="MFD1314825.1"/>
    <property type="molecule type" value="Genomic_DNA"/>
</dbReference>